<feature type="domain" description="SsuA/THI5-like" evidence="2">
    <location>
        <begin position="51"/>
        <end position="242"/>
    </location>
</feature>
<dbReference type="InterPro" id="IPR015168">
    <property type="entry name" value="SsuA/THI5"/>
</dbReference>
<organism evidence="3 4">
    <name type="scientific">Methanobrevibacter curvatus</name>
    <dbReference type="NCBI Taxonomy" id="49547"/>
    <lineage>
        <taxon>Archaea</taxon>
        <taxon>Methanobacteriati</taxon>
        <taxon>Methanobacteriota</taxon>
        <taxon>Methanomada group</taxon>
        <taxon>Methanobacteria</taxon>
        <taxon>Methanobacteriales</taxon>
        <taxon>Methanobacteriaceae</taxon>
        <taxon>Methanobrevibacter</taxon>
    </lineage>
</organism>
<evidence type="ECO:0000313" key="3">
    <source>
        <dbReference type="EMBL" id="KZX09964.1"/>
    </source>
</evidence>
<dbReference type="SUPFAM" id="SSF53850">
    <property type="entry name" value="Periplasmic binding protein-like II"/>
    <property type="match status" value="1"/>
</dbReference>
<dbReference type="Proteomes" id="UP000077245">
    <property type="component" value="Unassembled WGS sequence"/>
</dbReference>
<dbReference type="Gene3D" id="3.40.190.10">
    <property type="entry name" value="Periplasmic binding protein-like II"/>
    <property type="match status" value="2"/>
</dbReference>
<feature type="transmembrane region" description="Helical" evidence="1">
    <location>
        <begin position="7"/>
        <end position="26"/>
    </location>
</feature>
<name>A0A165YWY5_9EURY</name>
<keyword evidence="4" id="KW-1185">Reference proteome</keyword>
<evidence type="ECO:0000259" key="2">
    <source>
        <dbReference type="Pfam" id="PF09084"/>
    </source>
</evidence>
<evidence type="ECO:0000313" key="4">
    <source>
        <dbReference type="Proteomes" id="UP000077245"/>
    </source>
</evidence>
<proteinExistence type="predicted"/>
<dbReference type="EMBL" id="LWMV01000232">
    <property type="protein sequence ID" value="KZX09964.1"/>
    <property type="molecule type" value="Genomic_DNA"/>
</dbReference>
<evidence type="ECO:0000256" key="1">
    <source>
        <dbReference type="SAM" id="Phobius"/>
    </source>
</evidence>
<comment type="caution">
    <text evidence="3">The sequence shown here is derived from an EMBL/GenBank/DDBJ whole genome shotgun (WGS) entry which is preliminary data.</text>
</comment>
<keyword evidence="1" id="KW-0812">Transmembrane</keyword>
<gene>
    <name evidence="3" type="ORF">MBCUR_19810</name>
</gene>
<accession>A0A165YWY5</accession>
<dbReference type="OrthoDB" id="10037at2157"/>
<dbReference type="PATRIC" id="fig|49547.3.peg.2092"/>
<protein>
    <submittedName>
        <fullName evidence="3">NMT1/THI5 like protein</fullName>
    </submittedName>
</protein>
<dbReference type="STRING" id="49547.MBCUR_19810"/>
<dbReference type="PANTHER" id="PTHR30024">
    <property type="entry name" value="ALIPHATIC SULFONATES-BINDING PROTEIN-RELATED"/>
    <property type="match status" value="1"/>
</dbReference>
<dbReference type="AlphaFoldDB" id="A0A165YWY5"/>
<sequence>MVNKKILIGIIAIIAIVAVIGGVYFVTQTQNLTQSQNSIHIDAGYITMSAGHALIFIAKEKGYFADEGLDVNVLEFTTANDELNALASDKIDVAVAGIGEPLIQMDNGRNYTFIGGVDNGDHAIIAKNESISENLRSNPENYKKYKIGTVSGIPAEIIILGYLKENANIDKNDLEIVEFKTAPDVVNGIKSGKVDVGLVYPAFQYSAEKEGLSIVNFTDELMPSLPDCRIAINAKDVNNQTERQWINYTKALIKAYDFYKTNHNETLDIVKKYVPIEGDELEISTYNDHLVLNTDPNEKGTIKFYDVLEEIGYVDGNVNVADHFNLIIYKTALDEILKEEPNNQNYLFLKGLFENQNPQTS</sequence>
<dbReference type="Pfam" id="PF09084">
    <property type="entry name" value="NMT1"/>
    <property type="match status" value="1"/>
</dbReference>
<reference evidence="3 4" key="1">
    <citation type="submission" date="2016-04" db="EMBL/GenBank/DDBJ databases">
        <title>Genome sequence of Methanobrevibacter curvatus DSM 11111.</title>
        <authorList>
            <person name="Poehlein A."/>
            <person name="Seedorf H."/>
            <person name="Daniel R."/>
        </authorList>
    </citation>
    <scope>NUCLEOTIDE SEQUENCE [LARGE SCALE GENOMIC DNA]</scope>
    <source>
        <strain evidence="3 4">DSM 11111</strain>
    </source>
</reference>
<keyword evidence="1" id="KW-1133">Transmembrane helix</keyword>
<keyword evidence="1" id="KW-0472">Membrane</keyword>
<dbReference type="RefSeq" id="WP_067092820.1">
    <property type="nucleotide sequence ID" value="NZ_LWMV01000232.1"/>
</dbReference>